<gene>
    <name evidence="1" type="ORF">DILT_LOCUS18187</name>
</gene>
<organism evidence="1 2">
    <name type="scientific">Dibothriocephalus latus</name>
    <name type="common">Fish tapeworm</name>
    <name type="synonym">Diphyllobothrium latum</name>
    <dbReference type="NCBI Taxonomy" id="60516"/>
    <lineage>
        <taxon>Eukaryota</taxon>
        <taxon>Metazoa</taxon>
        <taxon>Spiralia</taxon>
        <taxon>Lophotrochozoa</taxon>
        <taxon>Platyhelminthes</taxon>
        <taxon>Cestoda</taxon>
        <taxon>Eucestoda</taxon>
        <taxon>Diphyllobothriidea</taxon>
        <taxon>Diphyllobothriidae</taxon>
        <taxon>Dibothriocephalus</taxon>
    </lineage>
</organism>
<dbReference type="AlphaFoldDB" id="A0A3P7NC72"/>
<keyword evidence="2" id="KW-1185">Reference proteome</keyword>
<dbReference type="EMBL" id="UYRU01098102">
    <property type="protein sequence ID" value="VDN40254.1"/>
    <property type="molecule type" value="Genomic_DNA"/>
</dbReference>
<protein>
    <submittedName>
        <fullName evidence="1">Uncharacterized protein</fullName>
    </submittedName>
</protein>
<feature type="non-terminal residue" evidence="1">
    <location>
        <position position="187"/>
    </location>
</feature>
<accession>A0A3P7NC72</accession>
<dbReference type="OrthoDB" id="6287158at2759"/>
<proteinExistence type="predicted"/>
<evidence type="ECO:0000313" key="1">
    <source>
        <dbReference type="EMBL" id="VDN40254.1"/>
    </source>
</evidence>
<name>A0A3P7NC72_DIBLA</name>
<evidence type="ECO:0000313" key="2">
    <source>
        <dbReference type="Proteomes" id="UP000281553"/>
    </source>
</evidence>
<dbReference type="Proteomes" id="UP000281553">
    <property type="component" value="Unassembled WGS sequence"/>
</dbReference>
<sequence>MDSERLARSHGSALSCQFLPLRRTETEKQTLEALTSILSANNALGIYSESPFLRPVTLLRPVQFAFPAKAVSQYPDPENMVDKLRNLADQKLDTNTMRLLMDQSRQPNGPSAQYRLILRLAWATTGLYMPRDKSNPPRVLASEVLPRCLSVRVGRRNVTLPDPTFHGGEVQKFGQRLRFAIDITDKV</sequence>
<reference evidence="1 2" key="1">
    <citation type="submission" date="2018-11" db="EMBL/GenBank/DDBJ databases">
        <authorList>
            <consortium name="Pathogen Informatics"/>
        </authorList>
    </citation>
    <scope>NUCLEOTIDE SEQUENCE [LARGE SCALE GENOMIC DNA]</scope>
</reference>